<evidence type="ECO:0000313" key="5">
    <source>
        <dbReference type="Proteomes" id="UP001222377"/>
    </source>
</evidence>
<dbReference type="InterPro" id="IPR036388">
    <property type="entry name" value="WH-like_DNA-bd_sf"/>
</dbReference>
<dbReference type="RefSeq" id="WP_014417031.1">
    <property type="nucleotide sequence ID" value="NZ_CP029069.1"/>
</dbReference>
<gene>
    <name evidence="4" type="ORF">PV946_15145</name>
</gene>
<keyword evidence="3" id="KW-0119">Carbohydrate metabolism</keyword>
<dbReference type="SUPFAM" id="SSF46785">
    <property type="entry name" value="Winged helix' DNA-binding domain"/>
    <property type="match status" value="1"/>
</dbReference>
<dbReference type="Proteomes" id="UP001222377">
    <property type="component" value="Unassembled WGS sequence"/>
</dbReference>
<keyword evidence="3" id="KW-0859">Xylose metabolism</keyword>
<dbReference type="InterPro" id="IPR036390">
    <property type="entry name" value="WH_DNA-bd_sf"/>
</dbReference>
<comment type="similarity">
    <text evidence="2">Belongs to the ROK (NagC/XylR) family.</text>
</comment>
<reference evidence="4" key="1">
    <citation type="submission" date="2023-02" db="EMBL/GenBank/DDBJ databases">
        <title>Draft Whole-Genome Sequences of Bacillus Strains of Potential Probiotic for Poultry.</title>
        <authorList>
            <person name="Ma L.M."/>
            <person name="Lopez-Guerra N."/>
            <person name="Zhang G."/>
        </authorList>
    </citation>
    <scope>NUCLEOTIDE SEQUENCE</scope>
    <source>
        <strain evidence="4">OSU1013-24</strain>
    </source>
</reference>
<dbReference type="EMBL" id="JARKHX010000005">
    <property type="protein sequence ID" value="MDF4195086.1"/>
    <property type="molecule type" value="Genomic_DNA"/>
</dbReference>
<dbReference type="Gene3D" id="1.10.10.10">
    <property type="entry name" value="Winged helix-like DNA-binding domain superfamily/Winged helix DNA-binding domain"/>
    <property type="match status" value="1"/>
</dbReference>
<dbReference type="AlphaFoldDB" id="A0AAP4DJA4"/>
<evidence type="ECO:0000313" key="4">
    <source>
        <dbReference type="EMBL" id="MDF4195086.1"/>
    </source>
</evidence>
<dbReference type="PANTHER" id="PTHR18964:SF149">
    <property type="entry name" value="BIFUNCTIONAL UDP-N-ACETYLGLUCOSAMINE 2-EPIMERASE_N-ACETYLMANNOSAMINE KINASE"/>
    <property type="match status" value="1"/>
</dbReference>
<accession>A0AAP4DJA4</accession>
<dbReference type="InterPro" id="IPR043129">
    <property type="entry name" value="ATPase_NBD"/>
</dbReference>
<name>A0AAP4DJA4_BACAM</name>
<proteinExistence type="inferred from homology"/>
<dbReference type="InterPro" id="IPR000600">
    <property type="entry name" value="ROK"/>
</dbReference>
<evidence type="ECO:0000256" key="1">
    <source>
        <dbReference type="ARBA" id="ARBA00002486"/>
    </source>
</evidence>
<organism evidence="4 5">
    <name type="scientific">Bacillus amyloliquefaciens</name>
    <name type="common">Bacillus velezensis</name>
    <dbReference type="NCBI Taxonomy" id="1390"/>
    <lineage>
        <taxon>Bacteria</taxon>
        <taxon>Bacillati</taxon>
        <taxon>Bacillota</taxon>
        <taxon>Bacilli</taxon>
        <taxon>Bacillales</taxon>
        <taxon>Bacillaceae</taxon>
        <taxon>Bacillus</taxon>
        <taxon>Bacillus amyloliquefaciens group</taxon>
    </lineage>
</organism>
<dbReference type="GO" id="GO:0042732">
    <property type="term" value="P:D-xylose metabolic process"/>
    <property type="evidence" value="ECO:0007669"/>
    <property type="project" value="UniProtKB-KW"/>
</dbReference>
<dbReference type="Pfam" id="PF00480">
    <property type="entry name" value="ROK"/>
    <property type="match status" value="1"/>
</dbReference>
<sequence>MANTINNTSIVKKTNEETIIEALLKTDAATISFLSQQTGLSAATCGNILHELKERGEVMELEPSASTGGRKARQFTLNADSHLVLGISVKTEGGVHSIDVALADWHGDYIEKDSHFYDVINYDVIERLTDEWIRRFPNIKAIGMGVQGVVSHGIIGICDTEELCDIPMQERLEARHSVKVNVENEMHYALYGFYRDQQYSVPKTIAMAAFVKDNPPGARFVIDGRLVKGNTQFAGEISYIPFETTRKQQLEKLYSPDSFPELAVKMTSAMISIINPQAIAFIGELSKGLDMEQVYEACSAFVPKEHMPELILIDDIQPYYQKGLIAITLKSLRFPLHLAERELIS</sequence>
<dbReference type="Gene3D" id="3.30.420.40">
    <property type="match status" value="1"/>
</dbReference>
<comment type="function">
    <text evidence="1">Transcriptional repressor of xylose-utilizing enzymes.</text>
</comment>
<protein>
    <submittedName>
        <fullName evidence="4">ROK family protein</fullName>
    </submittedName>
</protein>
<comment type="caution">
    <text evidence="4">The sequence shown here is derived from an EMBL/GenBank/DDBJ whole genome shotgun (WGS) entry which is preliminary data.</text>
</comment>
<evidence type="ECO:0000256" key="2">
    <source>
        <dbReference type="ARBA" id="ARBA00006479"/>
    </source>
</evidence>
<dbReference type="PANTHER" id="PTHR18964">
    <property type="entry name" value="ROK (REPRESSOR, ORF, KINASE) FAMILY"/>
    <property type="match status" value="1"/>
</dbReference>
<evidence type="ECO:0000256" key="3">
    <source>
        <dbReference type="ARBA" id="ARBA00022629"/>
    </source>
</evidence>
<dbReference type="SUPFAM" id="SSF53067">
    <property type="entry name" value="Actin-like ATPase domain"/>
    <property type="match status" value="1"/>
</dbReference>